<feature type="region of interest" description="Disordered" evidence="5">
    <location>
        <begin position="478"/>
        <end position="506"/>
    </location>
</feature>
<dbReference type="InterPro" id="IPR002081">
    <property type="entry name" value="Cryptochrome/DNA_photolyase_1"/>
</dbReference>
<organism evidence="7 8">
    <name type="scientific">Litorivicinus lipolyticus</name>
    <dbReference type="NCBI Taxonomy" id="418701"/>
    <lineage>
        <taxon>Bacteria</taxon>
        <taxon>Pseudomonadati</taxon>
        <taxon>Pseudomonadota</taxon>
        <taxon>Gammaproteobacteria</taxon>
        <taxon>Oceanospirillales</taxon>
        <taxon>Litorivicinaceae</taxon>
        <taxon>Litorivicinus</taxon>
    </lineage>
</organism>
<dbReference type="PANTHER" id="PTHR11455">
    <property type="entry name" value="CRYPTOCHROME"/>
    <property type="match status" value="1"/>
</dbReference>
<feature type="domain" description="Photolyase/cryptochrome alpha/beta" evidence="6">
    <location>
        <begin position="7"/>
        <end position="135"/>
    </location>
</feature>
<dbReference type="PANTHER" id="PTHR11455:SF9">
    <property type="entry name" value="CRYPTOCHROME CIRCADIAN CLOCK 5 ISOFORM X1"/>
    <property type="match status" value="1"/>
</dbReference>
<dbReference type="Gene3D" id="1.25.40.80">
    <property type="match status" value="1"/>
</dbReference>
<dbReference type="PROSITE" id="PS51645">
    <property type="entry name" value="PHR_CRY_ALPHA_BETA"/>
    <property type="match status" value="1"/>
</dbReference>
<sequence>MELGYRRVNLVWFKRDLRCVDHEPLARASAGPVLPLYVIEPEYWLLADTSERQYRFLLDSLRDLAEQLARRGQPLWVCVGDAVSVIQDLVERFDVDAVFSHEETGNGWTFARDRRVGAMLRGRAVAWHQYRQHGIVRGLGQRVNWASQWEALMAAAQWPVADLRGPGAGLFQLPDDLPMSERTPCRVQRGGSAAGTRALDSFLAERGRDYTRAMSSPLSAGRACSRLSPHLALGTLSLRATVTRLRSTDADDASWARSYRSLDKRLHWHCHFMQKLESEPRMEFEPIHRGFIDLKTEPADPVTLQRWIDGETGWPFVDACMRSLAATGWMNFRMRAMIVAINAYHLWQPWQGAAQRLAQRFVDYEPGIHYSQIQMQSGTTGINVNRMYNPIKQSRDQDPDGDFIRRWVPELAGYNSSWIHEPWKAPANLQRAGGARIGEHYPEPIADPVQSARVARDKMRDYIRTHDLDAEARRVLAAHGSRMKQPRPRSSPRTSTAAQNALDFGD</sequence>
<dbReference type="SUPFAM" id="SSF48173">
    <property type="entry name" value="Cryptochrome/photolyase FAD-binding domain"/>
    <property type="match status" value="1"/>
</dbReference>
<dbReference type="Gene3D" id="1.10.579.10">
    <property type="entry name" value="DNA Cyclobutane Dipyrimidine Photolyase, subunit A, domain 3"/>
    <property type="match status" value="1"/>
</dbReference>
<gene>
    <name evidence="7" type="ORF">GH975_03905</name>
</gene>
<keyword evidence="2 4" id="KW-0285">Flavoprotein</keyword>
<evidence type="ECO:0000256" key="3">
    <source>
        <dbReference type="ARBA" id="ARBA00022827"/>
    </source>
</evidence>
<dbReference type="InterPro" id="IPR036155">
    <property type="entry name" value="Crypto/Photolyase_N_sf"/>
</dbReference>
<keyword evidence="8" id="KW-1185">Reference proteome</keyword>
<protein>
    <submittedName>
        <fullName evidence="7">Deoxyribodipyrimidine photolyase</fullName>
    </submittedName>
</protein>
<feature type="binding site" evidence="4">
    <location>
        <position position="210"/>
    </location>
    <ligand>
        <name>FAD</name>
        <dbReference type="ChEBI" id="CHEBI:57692"/>
    </ligand>
</feature>
<evidence type="ECO:0000256" key="2">
    <source>
        <dbReference type="ARBA" id="ARBA00022630"/>
    </source>
</evidence>
<evidence type="ECO:0000313" key="8">
    <source>
        <dbReference type="Proteomes" id="UP000388235"/>
    </source>
</evidence>
<dbReference type="OrthoDB" id="9772484at2"/>
<evidence type="ECO:0000256" key="1">
    <source>
        <dbReference type="ARBA" id="ARBA00001932"/>
    </source>
</evidence>
<evidence type="ECO:0000256" key="4">
    <source>
        <dbReference type="PIRSR" id="PIRSR602081-1"/>
    </source>
</evidence>
<evidence type="ECO:0000259" key="6">
    <source>
        <dbReference type="PROSITE" id="PS51645"/>
    </source>
</evidence>
<dbReference type="Proteomes" id="UP000388235">
    <property type="component" value="Chromosome"/>
</dbReference>
<dbReference type="GO" id="GO:0009416">
    <property type="term" value="P:response to light stimulus"/>
    <property type="evidence" value="ECO:0007669"/>
    <property type="project" value="TreeGrafter"/>
</dbReference>
<dbReference type="GO" id="GO:0003677">
    <property type="term" value="F:DNA binding"/>
    <property type="evidence" value="ECO:0007669"/>
    <property type="project" value="TreeGrafter"/>
</dbReference>
<dbReference type="EMBL" id="CP045871">
    <property type="protein sequence ID" value="QGG81268.1"/>
    <property type="molecule type" value="Genomic_DNA"/>
</dbReference>
<proteinExistence type="predicted"/>
<dbReference type="SUPFAM" id="SSF52425">
    <property type="entry name" value="Cryptochrome/photolyase, N-terminal domain"/>
    <property type="match status" value="1"/>
</dbReference>
<dbReference type="GO" id="GO:0003904">
    <property type="term" value="F:deoxyribodipyrimidine photo-lyase activity"/>
    <property type="evidence" value="ECO:0007669"/>
    <property type="project" value="TreeGrafter"/>
</dbReference>
<dbReference type="Gene3D" id="3.40.50.620">
    <property type="entry name" value="HUPs"/>
    <property type="match status" value="1"/>
</dbReference>
<evidence type="ECO:0000313" key="7">
    <source>
        <dbReference type="EMBL" id="QGG81268.1"/>
    </source>
</evidence>
<dbReference type="AlphaFoldDB" id="A0A5Q2QAA3"/>
<dbReference type="KEGG" id="llp:GH975_03905"/>
<comment type="cofactor">
    <cofactor evidence="4">
        <name>FAD</name>
        <dbReference type="ChEBI" id="CHEBI:57692"/>
    </cofactor>
    <text evidence="4">Binds 1 FAD per subunit.</text>
</comment>
<evidence type="ECO:0000256" key="5">
    <source>
        <dbReference type="SAM" id="MobiDB-lite"/>
    </source>
</evidence>
<name>A0A5Q2QAA3_9GAMM</name>
<dbReference type="InterPro" id="IPR006050">
    <property type="entry name" value="DNA_photolyase_N"/>
</dbReference>
<accession>A0A5Q2QAA3</accession>
<dbReference type="InterPro" id="IPR036134">
    <property type="entry name" value="Crypto/Photolyase_FAD-like_sf"/>
</dbReference>
<dbReference type="InterPro" id="IPR005101">
    <property type="entry name" value="Cryptochr/Photolyase_FAD-bd"/>
</dbReference>
<dbReference type="GO" id="GO:0071949">
    <property type="term" value="F:FAD binding"/>
    <property type="evidence" value="ECO:0007669"/>
    <property type="project" value="TreeGrafter"/>
</dbReference>
<dbReference type="Pfam" id="PF00875">
    <property type="entry name" value="DNA_photolyase"/>
    <property type="match status" value="1"/>
</dbReference>
<dbReference type="Pfam" id="PF03441">
    <property type="entry name" value="FAD_binding_7"/>
    <property type="match status" value="1"/>
</dbReference>
<keyword evidence="3 4" id="KW-0274">FAD</keyword>
<dbReference type="InterPro" id="IPR014729">
    <property type="entry name" value="Rossmann-like_a/b/a_fold"/>
</dbReference>
<keyword evidence="7" id="KW-0456">Lyase</keyword>
<comment type="cofactor">
    <cofactor evidence="1">
        <name>(6R)-5,10-methylene-5,6,7,8-tetrahydrofolate</name>
        <dbReference type="ChEBI" id="CHEBI:15636"/>
    </cofactor>
</comment>
<reference evidence="7 8" key="1">
    <citation type="submission" date="2019-11" db="EMBL/GenBank/DDBJ databases">
        <authorList>
            <person name="Khan S.A."/>
            <person name="Jeon C.O."/>
            <person name="Chun B.H."/>
        </authorList>
    </citation>
    <scope>NUCLEOTIDE SEQUENCE [LARGE SCALE GENOMIC DNA]</scope>
    <source>
        <strain evidence="7 8">IMCC 1097</strain>
    </source>
</reference>